<organism evidence="4">
    <name type="scientific">bioreactor metagenome</name>
    <dbReference type="NCBI Taxonomy" id="1076179"/>
    <lineage>
        <taxon>unclassified sequences</taxon>
        <taxon>metagenomes</taxon>
        <taxon>ecological metagenomes</taxon>
    </lineage>
</organism>
<dbReference type="AlphaFoldDB" id="A0A644UDZ1"/>
<evidence type="ECO:0000313" key="4">
    <source>
        <dbReference type="EMBL" id="MPL77206.1"/>
    </source>
</evidence>
<proteinExistence type="predicted"/>
<dbReference type="PANTHER" id="PTHR33376:SF4">
    <property type="entry name" value="SIALIC ACID-BINDING PERIPLASMIC PROTEIN SIAP"/>
    <property type="match status" value="1"/>
</dbReference>
<dbReference type="PIRSF" id="PIRSF006470">
    <property type="entry name" value="DctB"/>
    <property type="match status" value="1"/>
</dbReference>
<comment type="caution">
    <text evidence="4">The sequence shown here is derived from an EMBL/GenBank/DDBJ whole genome shotgun (WGS) entry which is preliminary data.</text>
</comment>
<keyword evidence="3" id="KW-0732">Signal</keyword>
<keyword evidence="2" id="KW-0813">Transport</keyword>
<dbReference type="NCBIfam" id="TIGR00787">
    <property type="entry name" value="dctP"/>
    <property type="match status" value="1"/>
</dbReference>
<dbReference type="EMBL" id="VSSQ01000104">
    <property type="protein sequence ID" value="MPL77206.1"/>
    <property type="molecule type" value="Genomic_DNA"/>
</dbReference>
<dbReference type="Pfam" id="PF03480">
    <property type="entry name" value="DctP"/>
    <property type="match status" value="1"/>
</dbReference>
<accession>A0A644UDZ1</accession>
<comment type="subcellular location">
    <subcellularLocation>
        <location evidence="1">Cell envelope</location>
    </subcellularLocation>
</comment>
<dbReference type="CDD" id="cd13603">
    <property type="entry name" value="PBP2_TRAP_Siap_TeaA_like"/>
    <property type="match status" value="1"/>
</dbReference>
<gene>
    <name evidence="4" type="ORF">SDC9_23059</name>
</gene>
<dbReference type="PANTHER" id="PTHR33376">
    <property type="match status" value="1"/>
</dbReference>
<dbReference type="InterPro" id="IPR004682">
    <property type="entry name" value="TRAP_DctP"/>
</dbReference>
<evidence type="ECO:0000256" key="2">
    <source>
        <dbReference type="ARBA" id="ARBA00022448"/>
    </source>
</evidence>
<dbReference type="GO" id="GO:0030288">
    <property type="term" value="C:outer membrane-bounded periplasmic space"/>
    <property type="evidence" value="ECO:0007669"/>
    <property type="project" value="InterPro"/>
</dbReference>
<dbReference type="Gene3D" id="3.40.190.170">
    <property type="entry name" value="Bacterial extracellular solute-binding protein, family 7"/>
    <property type="match status" value="1"/>
</dbReference>
<dbReference type="InterPro" id="IPR018389">
    <property type="entry name" value="DctP_fam"/>
</dbReference>
<dbReference type="GO" id="GO:0055085">
    <property type="term" value="P:transmembrane transport"/>
    <property type="evidence" value="ECO:0007669"/>
    <property type="project" value="InterPro"/>
</dbReference>
<protein>
    <submittedName>
        <fullName evidence="4">Solute-binding protein</fullName>
    </submittedName>
</protein>
<reference evidence="4" key="1">
    <citation type="submission" date="2019-08" db="EMBL/GenBank/DDBJ databases">
        <authorList>
            <person name="Kucharzyk K."/>
            <person name="Murdoch R.W."/>
            <person name="Higgins S."/>
            <person name="Loffler F."/>
        </authorList>
    </citation>
    <scope>NUCLEOTIDE SEQUENCE</scope>
</reference>
<evidence type="ECO:0000256" key="3">
    <source>
        <dbReference type="ARBA" id="ARBA00022729"/>
    </source>
</evidence>
<dbReference type="InterPro" id="IPR038404">
    <property type="entry name" value="TRAP_DctP_sf"/>
</dbReference>
<name>A0A644UDZ1_9ZZZZ</name>
<dbReference type="NCBIfam" id="NF037995">
    <property type="entry name" value="TRAP_S1"/>
    <property type="match status" value="1"/>
</dbReference>
<sequence length="329" mass="36468">MKKLVFLVVLAVVGTCIAFGAPNVKPYLTFKVGTEHNKTSFFYTGLQRFKELVELGTNGGVQVQIYDSAALGSEGEMSEGVAMGTVDACLVGSSSIAKLIPGFNVFSLPYLFTNNAHVDAVFDSQIGQQFKDQLLEKKKVVMLDYWESGFRHYLNSKRPVNSPEDMKGLLIRIPNNPIQAATLKALGASSSTLAFNEVYMACANHVVDGQEGPVFAIVDSNMYEVQKYMVLDGHIYTVMGLLMSAKTFNKLTPADKAVVLKAAHDSATYEKQLIRDNEKEMVKFLQSKGMIVNENPDKKAWQDAMLPVYSQFSDTYGKELIDSIRNFKY</sequence>
<evidence type="ECO:0000256" key="1">
    <source>
        <dbReference type="ARBA" id="ARBA00004196"/>
    </source>
</evidence>